<dbReference type="GO" id="GO:0000155">
    <property type="term" value="F:phosphorelay sensor kinase activity"/>
    <property type="evidence" value="ECO:0007669"/>
    <property type="project" value="InterPro"/>
</dbReference>
<keyword evidence="3" id="KW-1185">Reference proteome</keyword>
<dbReference type="Gene3D" id="3.40.50.300">
    <property type="entry name" value="P-loop containing nucleotide triphosphate hydrolases"/>
    <property type="match status" value="1"/>
</dbReference>
<proteinExistence type="predicted"/>
<dbReference type="InterPro" id="IPR027417">
    <property type="entry name" value="P-loop_NTPase"/>
</dbReference>
<evidence type="ECO:0000259" key="1">
    <source>
        <dbReference type="Pfam" id="PF07475"/>
    </source>
</evidence>
<dbReference type="GO" id="GO:0005524">
    <property type="term" value="F:ATP binding"/>
    <property type="evidence" value="ECO:0007669"/>
    <property type="project" value="InterPro"/>
</dbReference>
<dbReference type="EMBL" id="JFKE01000001">
    <property type="protein sequence ID" value="KAJ56913.1"/>
    <property type="molecule type" value="Genomic_DNA"/>
</dbReference>
<dbReference type="AlphaFoldDB" id="A0A037ZN15"/>
<dbReference type="Pfam" id="PF07475">
    <property type="entry name" value="Hpr_kinase_C"/>
    <property type="match status" value="1"/>
</dbReference>
<feature type="domain" description="HPr kinase/phosphorylase C-terminal" evidence="1">
    <location>
        <begin position="9"/>
        <end position="83"/>
    </location>
</feature>
<dbReference type="InterPro" id="IPR011104">
    <property type="entry name" value="Hpr_kin/Pase_C"/>
</dbReference>
<evidence type="ECO:0000313" key="3">
    <source>
        <dbReference type="Proteomes" id="UP000026249"/>
    </source>
</evidence>
<reference evidence="2 3" key="1">
    <citation type="submission" date="2014-03" db="EMBL/GenBank/DDBJ databases">
        <title>Draft Genome Sequence of Actibacterium mucosum KCTC 23349, a Marine Alphaproteobacterium with Complex Ionic Requirements Isolated from Mediterranean Seawater at Malvarrosa Beach, Valencia, Spain.</title>
        <authorList>
            <person name="Arahal D.R."/>
            <person name="Shao Z."/>
            <person name="Lai Q."/>
            <person name="Pujalte M.J."/>
        </authorList>
    </citation>
    <scope>NUCLEOTIDE SEQUENCE [LARGE SCALE GENOMIC DNA]</scope>
    <source>
        <strain evidence="2 3">KCTC 23349</strain>
    </source>
</reference>
<sequence length="143" mass="14799">MAEADHPDILHASCVHVDGAGVLITGPSGAGKSALALGLMALGARLVADDRTILTVHDGQLIADCPPPLRGLIEARGVGILNAPASEPVPVRLVVDLAQTETERLPPNRDTSILGCNLNLLHGSAHAHFPAAILQYLKGGRYA</sequence>
<keyword evidence="2" id="KW-0808">Transferase</keyword>
<evidence type="ECO:0000313" key="2">
    <source>
        <dbReference type="EMBL" id="KAJ56913.1"/>
    </source>
</evidence>
<dbReference type="SUPFAM" id="SSF53795">
    <property type="entry name" value="PEP carboxykinase-like"/>
    <property type="match status" value="1"/>
</dbReference>
<comment type="caution">
    <text evidence="2">The sequence shown here is derived from an EMBL/GenBank/DDBJ whole genome shotgun (WGS) entry which is preliminary data.</text>
</comment>
<gene>
    <name evidence="2" type="ORF">ACMU_00035</name>
</gene>
<protein>
    <submittedName>
        <fullName evidence="2">Serine kinase</fullName>
    </submittedName>
</protein>
<dbReference type="GO" id="GO:0006109">
    <property type="term" value="P:regulation of carbohydrate metabolic process"/>
    <property type="evidence" value="ECO:0007669"/>
    <property type="project" value="InterPro"/>
</dbReference>
<dbReference type="CDD" id="cd01918">
    <property type="entry name" value="HprK_C"/>
    <property type="match status" value="1"/>
</dbReference>
<accession>A0A037ZN15</accession>
<organism evidence="2 3">
    <name type="scientific">Actibacterium mucosum KCTC 23349</name>
    <dbReference type="NCBI Taxonomy" id="1454373"/>
    <lineage>
        <taxon>Bacteria</taxon>
        <taxon>Pseudomonadati</taxon>
        <taxon>Pseudomonadota</taxon>
        <taxon>Alphaproteobacteria</taxon>
        <taxon>Rhodobacterales</taxon>
        <taxon>Roseobacteraceae</taxon>
        <taxon>Actibacterium</taxon>
    </lineage>
</organism>
<keyword evidence="2" id="KW-0418">Kinase</keyword>
<dbReference type="Proteomes" id="UP000026249">
    <property type="component" value="Unassembled WGS sequence"/>
</dbReference>
<name>A0A037ZN15_9RHOB</name>
<dbReference type="STRING" id="1454373.ACMU_00035"/>